<proteinExistence type="predicted"/>
<keyword evidence="2" id="KW-0812">Transmembrane</keyword>
<organism evidence="3 4">
    <name type="scientific">Massariosphaeria phaeospora</name>
    <dbReference type="NCBI Taxonomy" id="100035"/>
    <lineage>
        <taxon>Eukaryota</taxon>
        <taxon>Fungi</taxon>
        <taxon>Dikarya</taxon>
        <taxon>Ascomycota</taxon>
        <taxon>Pezizomycotina</taxon>
        <taxon>Dothideomycetes</taxon>
        <taxon>Pleosporomycetidae</taxon>
        <taxon>Pleosporales</taxon>
        <taxon>Pleosporales incertae sedis</taxon>
        <taxon>Massariosphaeria</taxon>
    </lineage>
</organism>
<feature type="transmembrane region" description="Helical" evidence="2">
    <location>
        <begin position="282"/>
        <end position="304"/>
    </location>
</feature>
<feature type="transmembrane region" description="Helical" evidence="2">
    <location>
        <begin position="443"/>
        <end position="462"/>
    </location>
</feature>
<keyword evidence="2" id="KW-0472">Membrane</keyword>
<evidence type="ECO:0000313" key="3">
    <source>
        <dbReference type="EMBL" id="KAF2869416.1"/>
    </source>
</evidence>
<dbReference type="Proteomes" id="UP000481861">
    <property type="component" value="Unassembled WGS sequence"/>
</dbReference>
<accession>A0A7C8M5R0</accession>
<dbReference type="EMBL" id="JAADJZ010000016">
    <property type="protein sequence ID" value="KAF2869416.1"/>
    <property type="molecule type" value="Genomic_DNA"/>
</dbReference>
<feature type="transmembrane region" description="Helical" evidence="2">
    <location>
        <begin position="468"/>
        <end position="492"/>
    </location>
</feature>
<feature type="transmembrane region" description="Helical" evidence="2">
    <location>
        <begin position="248"/>
        <end position="276"/>
    </location>
</feature>
<reference evidence="3 4" key="1">
    <citation type="submission" date="2020-01" db="EMBL/GenBank/DDBJ databases">
        <authorList>
            <consortium name="DOE Joint Genome Institute"/>
            <person name="Haridas S."/>
            <person name="Albert R."/>
            <person name="Binder M."/>
            <person name="Bloem J."/>
            <person name="Labutti K."/>
            <person name="Salamov A."/>
            <person name="Andreopoulos B."/>
            <person name="Baker S.E."/>
            <person name="Barry K."/>
            <person name="Bills G."/>
            <person name="Bluhm B.H."/>
            <person name="Cannon C."/>
            <person name="Castanera R."/>
            <person name="Culley D.E."/>
            <person name="Daum C."/>
            <person name="Ezra D."/>
            <person name="Gonzalez J.B."/>
            <person name="Henrissat B."/>
            <person name="Kuo A."/>
            <person name="Liang C."/>
            <person name="Lipzen A."/>
            <person name="Lutzoni F."/>
            <person name="Magnuson J."/>
            <person name="Mondo S."/>
            <person name="Nolan M."/>
            <person name="Ohm R."/>
            <person name="Pangilinan J."/>
            <person name="Park H.-J.H."/>
            <person name="Ramirez L."/>
            <person name="Alfaro M."/>
            <person name="Sun H."/>
            <person name="Tritt A."/>
            <person name="Yoshinaga Y."/>
            <person name="Zwiers L.-H.L."/>
            <person name="Turgeon B.G."/>
            <person name="Goodwin S.B."/>
            <person name="Spatafora J.W."/>
            <person name="Crous P.W."/>
            <person name="Grigoriev I.V."/>
        </authorList>
    </citation>
    <scope>NUCLEOTIDE SEQUENCE [LARGE SCALE GENOMIC DNA]</scope>
    <source>
        <strain evidence="3 4">CBS 611.86</strain>
    </source>
</reference>
<comment type="caution">
    <text evidence="3">The sequence shown here is derived from an EMBL/GenBank/DDBJ whole genome shotgun (WGS) entry which is preliminary data.</text>
</comment>
<feature type="region of interest" description="Disordered" evidence="1">
    <location>
        <begin position="323"/>
        <end position="392"/>
    </location>
</feature>
<sequence>MSPSRRSGASPSSSKGYVFVSSLRHVAADATIRSQAVLVNLQTSIFGAILLLPKAFGTPLPVPDPGYPLLESPEHSYLEFEATPSNDTTVIADSLYFSDRTLQFRWWMSRAAKIRSSGDFARCTGNLSMALTEVGAAYQTSSNGSTSLLSLLPTAGALIGAPAKELWVLYKLMPLAGLLSMALSLGGNIIPRQIDDFIDLDNFSYGMRDTAADDATGNTDECTDFAQSIADRVLHDQSGSSKTLEATIIVLILCGCLSCILAACWFLQSGAIVVWWCTGNNWMFLWYGITVFSGMLENLANVPFSRSWTIRVSRAPRLVIPSGAPSVFAPDPPEPHDTHNTQQRPLSKDEGTVALAKDGSHKDEKPVTPMSGPPTPSTPAPPPPRSNHPAKSVNEKRILEKLARGYNTVGTVTLQEPWSASLYPIYVIISQEGVSFPHRLLRVISKLIAVGAFTFGTALFASSSLVTILAATITMILVLAAGIFGRVAAMWLSRVLMKDRPIVHKVVKRKDDPNRYVEALLREDGLVCEVMGHVVVDGRVVKRDRRPLKWSMIFGVLAPPFDLRKLAKSPSVRTQ</sequence>
<evidence type="ECO:0000313" key="4">
    <source>
        <dbReference type="Proteomes" id="UP000481861"/>
    </source>
</evidence>
<dbReference type="OrthoDB" id="5382699at2759"/>
<keyword evidence="4" id="KW-1185">Reference proteome</keyword>
<evidence type="ECO:0000256" key="1">
    <source>
        <dbReference type="SAM" id="MobiDB-lite"/>
    </source>
</evidence>
<dbReference type="AlphaFoldDB" id="A0A7C8M5R0"/>
<protein>
    <submittedName>
        <fullName evidence="3">Uncharacterized protein</fullName>
    </submittedName>
</protein>
<keyword evidence="2" id="KW-1133">Transmembrane helix</keyword>
<gene>
    <name evidence="3" type="ORF">BDV95DRAFT_577273</name>
</gene>
<feature type="compositionally biased region" description="Pro residues" evidence="1">
    <location>
        <begin position="371"/>
        <end position="386"/>
    </location>
</feature>
<name>A0A7C8M5R0_9PLEO</name>
<evidence type="ECO:0000256" key="2">
    <source>
        <dbReference type="SAM" id="Phobius"/>
    </source>
</evidence>